<comment type="similarity">
    <text evidence="1">Belongs to the 'phage' integrase family.</text>
</comment>
<dbReference type="RefSeq" id="WP_036851502.1">
    <property type="nucleotide sequence ID" value="NZ_JQJD01000033.1"/>
</dbReference>
<dbReference type="OrthoDB" id="1493636at2"/>
<dbReference type="Pfam" id="PF17293">
    <property type="entry name" value="Arm-DNA-bind_5"/>
    <property type="match status" value="1"/>
</dbReference>
<dbReference type="PANTHER" id="PTHR30349">
    <property type="entry name" value="PHAGE INTEGRASE-RELATED"/>
    <property type="match status" value="1"/>
</dbReference>
<name>A0A0A2EU01_PORCN</name>
<dbReference type="PANTHER" id="PTHR30349:SF64">
    <property type="entry name" value="PROPHAGE INTEGRASE INTD-RELATED"/>
    <property type="match status" value="1"/>
</dbReference>
<dbReference type="EMBL" id="JQJD01000033">
    <property type="protein sequence ID" value="KGN80975.1"/>
    <property type="molecule type" value="Genomic_DNA"/>
</dbReference>
<dbReference type="InterPro" id="IPR011010">
    <property type="entry name" value="DNA_brk_join_enz"/>
</dbReference>
<proteinExistence type="inferred from homology"/>
<dbReference type="InterPro" id="IPR025269">
    <property type="entry name" value="SAM-like_dom"/>
</dbReference>
<dbReference type="InterPro" id="IPR010998">
    <property type="entry name" value="Integrase_recombinase_N"/>
</dbReference>
<evidence type="ECO:0000256" key="3">
    <source>
        <dbReference type="ARBA" id="ARBA00023172"/>
    </source>
</evidence>
<feature type="domain" description="Tyr recombinase" evidence="4">
    <location>
        <begin position="221"/>
        <end position="396"/>
    </location>
</feature>
<comment type="caution">
    <text evidence="5">The sequence shown here is derived from an EMBL/GenBank/DDBJ whole genome shotgun (WGS) entry which is preliminary data.</text>
</comment>
<organism evidence="5 6">
    <name type="scientific">Porphyromonas cangingivalis</name>
    <dbReference type="NCBI Taxonomy" id="36874"/>
    <lineage>
        <taxon>Bacteria</taxon>
        <taxon>Pseudomonadati</taxon>
        <taxon>Bacteroidota</taxon>
        <taxon>Bacteroidia</taxon>
        <taxon>Bacteroidales</taxon>
        <taxon>Porphyromonadaceae</taxon>
        <taxon>Porphyromonas</taxon>
    </lineage>
</organism>
<evidence type="ECO:0000256" key="2">
    <source>
        <dbReference type="ARBA" id="ARBA00023125"/>
    </source>
</evidence>
<dbReference type="GO" id="GO:0003677">
    <property type="term" value="F:DNA binding"/>
    <property type="evidence" value="ECO:0007669"/>
    <property type="project" value="UniProtKB-KW"/>
</dbReference>
<dbReference type="Gene3D" id="1.10.150.130">
    <property type="match status" value="1"/>
</dbReference>
<evidence type="ECO:0000256" key="1">
    <source>
        <dbReference type="ARBA" id="ARBA00008857"/>
    </source>
</evidence>
<dbReference type="Pfam" id="PF13102">
    <property type="entry name" value="Phage_int_SAM_5"/>
    <property type="match status" value="1"/>
</dbReference>
<dbReference type="Proteomes" id="UP000030125">
    <property type="component" value="Unassembled WGS sequence"/>
</dbReference>
<evidence type="ECO:0000313" key="5">
    <source>
        <dbReference type="EMBL" id="KGN80975.1"/>
    </source>
</evidence>
<keyword evidence="6" id="KW-1185">Reference proteome</keyword>
<dbReference type="PROSITE" id="PS51898">
    <property type="entry name" value="TYR_RECOMBINASE"/>
    <property type="match status" value="1"/>
</dbReference>
<reference evidence="5 6" key="1">
    <citation type="submission" date="2014-08" db="EMBL/GenBank/DDBJ databases">
        <title>Porphyromonas cangingivalis strain:COT-109_OH1386 Genome sequencing.</title>
        <authorList>
            <person name="Wallis C."/>
            <person name="Deusch O."/>
            <person name="O'Flynn C."/>
            <person name="Davis I."/>
            <person name="Jospin G."/>
            <person name="Darling A.E."/>
            <person name="Coil D.A."/>
            <person name="Alexiev A."/>
            <person name="Horsfall A."/>
            <person name="Kirkwood N."/>
            <person name="Harris S."/>
            <person name="Eisen J.A."/>
        </authorList>
    </citation>
    <scope>NUCLEOTIDE SEQUENCE [LARGE SCALE GENOMIC DNA]</scope>
    <source>
        <strain evidence="6">COT-109 OH1386</strain>
    </source>
</reference>
<sequence>MKKEKFKVLLYLKKSGLDKTGKAPIMGRITYGRTMAQFSCKLSCPPDLWNARESRMNGKSREAVILNGKLDNLLSDILSAYQTLVERDKVFTATDIKETFQGCMQNRTTFLAYYDRMVEELETHVGIDLTRSTLMAYHTARKHFAAFIRKQFNLDDLAFSQITEELLPLFEHYIKGELGFSQGYFHGLSVKLKKVCRMAYREGVADTLLFEGVRIDQGKNKSPRALDKASFEKLETLSFDEHQIELERARDLFLFSCYTGTAYCDLIRLGREHLFRDSENGLWLKFRRQKTESLCRIKLLTEAMTLIEKYHSGERETLFDPVPYPVYLMQLKALQLKAGITIPLSAQYGRHTFATLVTLENGVPIETVSRMLGHGSLQTTERYAQVTPKKLFDEFGRFLSFTEDLRLIL</sequence>
<dbReference type="SUPFAM" id="SSF56349">
    <property type="entry name" value="DNA breaking-rejoining enzymes"/>
    <property type="match status" value="1"/>
</dbReference>
<dbReference type="CDD" id="cd01185">
    <property type="entry name" value="INTN1_C_like"/>
    <property type="match status" value="1"/>
</dbReference>
<dbReference type="AlphaFoldDB" id="A0A0A2EU01"/>
<keyword evidence="3" id="KW-0233">DNA recombination</keyword>
<dbReference type="GO" id="GO:0015074">
    <property type="term" value="P:DNA integration"/>
    <property type="evidence" value="ECO:0007669"/>
    <property type="project" value="InterPro"/>
</dbReference>
<evidence type="ECO:0000259" key="4">
    <source>
        <dbReference type="PROSITE" id="PS51898"/>
    </source>
</evidence>
<keyword evidence="2" id="KW-0238">DNA-binding</keyword>
<dbReference type="Gene3D" id="1.10.443.10">
    <property type="entry name" value="Intergrase catalytic core"/>
    <property type="match status" value="1"/>
</dbReference>
<dbReference type="InterPro" id="IPR050090">
    <property type="entry name" value="Tyrosine_recombinase_XerCD"/>
</dbReference>
<dbReference type="Pfam" id="PF00589">
    <property type="entry name" value="Phage_integrase"/>
    <property type="match status" value="1"/>
</dbReference>
<accession>A0A0A2EU01</accession>
<dbReference type="InterPro" id="IPR002104">
    <property type="entry name" value="Integrase_catalytic"/>
</dbReference>
<evidence type="ECO:0000313" key="6">
    <source>
        <dbReference type="Proteomes" id="UP000030125"/>
    </source>
</evidence>
<dbReference type="InterPro" id="IPR013762">
    <property type="entry name" value="Integrase-like_cat_sf"/>
</dbReference>
<dbReference type="GO" id="GO:0006310">
    <property type="term" value="P:DNA recombination"/>
    <property type="evidence" value="ECO:0007669"/>
    <property type="project" value="UniProtKB-KW"/>
</dbReference>
<dbReference type="InterPro" id="IPR035386">
    <property type="entry name" value="Arm-DNA-bind_5"/>
</dbReference>
<gene>
    <name evidence="5" type="ORF">HQ35_04930</name>
</gene>
<protein>
    <submittedName>
        <fullName evidence="5">Integrase</fullName>
    </submittedName>
</protein>